<sequence length="70" mass="7535">MISLGLYVNTNPSVVYCMPPLSDISTTILYSDPGVTAIGGGGKSHSSVLLLIYRPVITRGVAKFSLHWIR</sequence>
<protein>
    <submittedName>
        <fullName evidence="1">Uncharacterized protein</fullName>
    </submittedName>
</protein>
<evidence type="ECO:0000313" key="2">
    <source>
        <dbReference type="Proteomes" id="UP000785679"/>
    </source>
</evidence>
<comment type="caution">
    <text evidence="1">The sequence shown here is derived from an EMBL/GenBank/DDBJ whole genome shotgun (WGS) entry which is preliminary data.</text>
</comment>
<evidence type="ECO:0000313" key="1">
    <source>
        <dbReference type="EMBL" id="TNV71426.1"/>
    </source>
</evidence>
<name>A0A8J8NB14_HALGN</name>
<dbReference type="EMBL" id="RRYP01029801">
    <property type="protein sequence ID" value="TNV71426.1"/>
    <property type="molecule type" value="Genomic_DNA"/>
</dbReference>
<dbReference type="Proteomes" id="UP000785679">
    <property type="component" value="Unassembled WGS sequence"/>
</dbReference>
<organism evidence="1 2">
    <name type="scientific">Halteria grandinella</name>
    <dbReference type="NCBI Taxonomy" id="5974"/>
    <lineage>
        <taxon>Eukaryota</taxon>
        <taxon>Sar</taxon>
        <taxon>Alveolata</taxon>
        <taxon>Ciliophora</taxon>
        <taxon>Intramacronucleata</taxon>
        <taxon>Spirotrichea</taxon>
        <taxon>Stichotrichia</taxon>
        <taxon>Sporadotrichida</taxon>
        <taxon>Halteriidae</taxon>
        <taxon>Halteria</taxon>
    </lineage>
</organism>
<dbReference type="AlphaFoldDB" id="A0A8J8NB14"/>
<gene>
    <name evidence="1" type="ORF">FGO68_gene15741</name>
</gene>
<proteinExistence type="predicted"/>
<keyword evidence="2" id="KW-1185">Reference proteome</keyword>
<reference evidence="1" key="1">
    <citation type="submission" date="2019-06" db="EMBL/GenBank/DDBJ databases">
        <authorList>
            <person name="Zheng W."/>
        </authorList>
    </citation>
    <scope>NUCLEOTIDE SEQUENCE</scope>
    <source>
        <strain evidence="1">QDHG01</strain>
    </source>
</reference>
<accession>A0A8J8NB14</accession>